<evidence type="ECO:0000256" key="5">
    <source>
        <dbReference type="ARBA" id="ARBA00066346"/>
    </source>
</evidence>
<protein>
    <recommendedName>
        <fullName evidence="5">ornithine cyclodeaminase</fullName>
        <ecNumber evidence="5">4.3.1.12</ecNumber>
    </recommendedName>
</protein>
<accession>A0A0W8FDA6</accession>
<dbReference type="InterPro" id="IPR007545">
    <property type="entry name" value="LOR/SDH_bifunc_enz_cons_dom"/>
</dbReference>
<feature type="domain" description="LOR/SDH bifunctional enzyme conserved" evidence="6">
    <location>
        <begin position="12"/>
        <end position="109"/>
    </location>
</feature>
<dbReference type="Gene3D" id="3.40.50.10690">
    <property type="entry name" value="putative lor/sdh protein like domains"/>
    <property type="match status" value="1"/>
</dbReference>
<comment type="cofactor">
    <cofactor evidence="1">
        <name>NAD(+)</name>
        <dbReference type="ChEBI" id="CHEBI:57540"/>
    </cofactor>
</comment>
<evidence type="ECO:0000259" key="8">
    <source>
        <dbReference type="Pfam" id="PF21571"/>
    </source>
</evidence>
<evidence type="ECO:0000259" key="6">
    <source>
        <dbReference type="Pfam" id="PF04455"/>
    </source>
</evidence>
<organism evidence="9">
    <name type="scientific">hydrocarbon metagenome</name>
    <dbReference type="NCBI Taxonomy" id="938273"/>
    <lineage>
        <taxon>unclassified sequences</taxon>
        <taxon>metagenomes</taxon>
        <taxon>ecological metagenomes</taxon>
    </lineage>
</organism>
<dbReference type="InterPro" id="IPR005239">
    <property type="entry name" value="ArgZ/ArgE-like"/>
</dbReference>
<dbReference type="InterPro" id="IPR048963">
    <property type="entry name" value="ArgZ/ArgE-like_C_2nd"/>
</dbReference>
<feature type="domain" description="Arginine dihydrolase ArgZ/ArgE-like C-terminal second subdomain" evidence="7">
    <location>
        <begin position="192"/>
        <end position="402"/>
    </location>
</feature>
<evidence type="ECO:0000313" key="9">
    <source>
        <dbReference type="EMBL" id="KUG18856.1"/>
    </source>
</evidence>
<dbReference type="NCBIfam" id="TIGR00300">
    <property type="entry name" value="TIGR00300 family protein"/>
    <property type="match status" value="1"/>
</dbReference>
<dbReference type="Pfam" id="PF04455">
    <property type="entry name" value="Saccharop_dh_N"/>
    <property type="match status" value="1"/>
</dbReference>
<dbReference type="Pfam" id="PF21570">
    <property type="entry name" value="ArgZ-like_C_2nd"/>
    <property type="match status" value="1"/>
</dbReference>
<keyword evidence="3" id="KW-0520">NAD</keyword>
<keyword evidence="2" id="KW-0547">Nucleotide-binding</keyword>
<evidence type="ECO:0000256" key="1">
    <source>
        <dbReference type="ARBA" id="ARBA00001911"/>
    </source>
</evidence>
<dbReference type="GO" id="GO:0008473">
    <property type="term" value="F:ornithine cyclodeaminase activity"/>
    <property type="evidence" value="ECO:0007669"/>
    <property type="project" value="UniProtKB-EC"/>
</dbReference>
<keyword evidence="4" id="KW-0456">Lyase</keyword>
<dbReference type="InterPro" id="IPR048964">
    <property type="entry name" value="ArgZ/ArgE-like_C_1st"/>
</dbReference>
<dbReference type="InterPro" id="IPR029035">
    <property type="entry name" value="DHS-like_NAD/FAD-binding_dom"/>
</dbReference>
<dbReference type="EMBL" id="LNQE01001355">
    <property type="protein sequence ID" value="KUG18856.1"/>
    <property type="molecule type" value="Genomic_DNA"/>
</dbReference>
<dbReference type="AlphaFoldDB" id="A0A0W8FDA6"/>
<comment type="caution">
    <text evidence="9">The sequence shown here is derived from an EMBL/GenBank/DDBJ whole genome shotgun (WGS) entry which is preliminary data.</text>
</comment>
<feature type="domain" description="Arginine dihydrolase ArgZ/ArgE-like C-terminal first subdomain" evidence="8">
    <location>
        <begin position="110"/>
        <end position="190"/>
    </location>
</feature>
<gene>
    <name evidence="9" type="ORF">ASZ90_011454</name>
</gene>
<evidence type="ECO:0000256" key="2">
    <source>
        <dbReference type="ARBA" id="ARBA00022741"/>
    </source>
</evidence>
<name>A0A0W8FDA6_9ZZZZ</name>
<evidence type="ECO:0000256" key="4">
    <source>
        <dbReference type="ARBA" id="ARBA00023239"/>
    </source>
</evidence>
<dbReference type="CDD" id="cd12144">
    <property type="entry name" value="SDH_N_domain"/>
    <property type="match status" value="1"/>
</dbReference>
<dbReference type="EC" id="4.3.1.12" evidence="5"/>
<sequence length="417" mass="45130">MVKAELMTEIADIEMEGHLIDSQMLTRVLDKIMDMGGEFEIKTFRIGEKKNDTSYVQITVTGEDSAHLDRILRELNALGARLLEMEDAKTEISPGDMVVPRGFYSTTNHPTYVRYHGAWVEVLANHMDCLIVLHDGKAVCTPIGHIKKGDLVVIGTTGVKVVPPERPREKSFFGFMSNEVSSERPSGELVRQLACEIIRTKNGGGKIAVVCGPALVHTGAAPSLAKLIREGYVDVLLAGNAVAVHDIERQLFGTSLGMNCSGNAISGGHRNHLYAISEIMASGSIKKAIEEGKLKGGIMYEAITRGIDFILAGSIRDDGPLPEVITDTVKAKDAMGRVLQGVDMTIMLGTMLHSIAVGNLLPSYVKTICVDINPSTVTKLMDRGSAQAIGLVTDIGIFLPQLAEEIQKQKKEIIRAA</sequence>
<dbReference type="GO" id="GO:0000166">
    <property type="term" value="F:nucleotide binding"/>
    <property type="evidence" value="ECO:0007669"/>
    <property type="project" value="UniProtKB-KW"/>
</dbReference>
<evidence type="ECO:0000259" key="7">
    <source>
        <dbReference type="Pfam" id="PF21570"/>
    </source>
</evidence>
<proteinExistence type="predicted"/>
<reference evidence="9" key="1">
    <citation type="journal article" date="2015" name="Proc. Natl. Acad. Sci. U.S.A.">
        <title>Networks of energetic and metabolic interactions define dynamics in microbial communities.</title>
        <authorList>
            <person name="Embree M."/>
            <person name="Liu J.K."/>
            <person name="Al-Bassam M.M."/>
            <person name="Zengler K."/>
        </authorList>
    </citation>
    <scope>NUCLEOTIDE SEQUENCE</scope>
</reference>
<dbReference type="SUPFAM" id="SSF52467">
    <property type="entry name" value="DHS-like NAD/FAD-binding domain"/>
    <property type="match status" value="1"/>
</dbReference>
<evidence type="ECO:0000256" key="3">
    <source>
        <dbReference type="ARBA" id="ARBA00023027"/>
    </source>
</evidence>
<dbReference type="Gene3D" id="2.40.420.10">
    <property type="entry name" value="conserved putative lor/sdh protein from methanococcus maripaludis s2 domain"/>
    <property type="match status" value="1"/>
</dbReference>
<dbReference type="Pfam" id="PF21571">
    <property type="entry name" value="ArgZ-like_C_1st"/>
    <property type="match status" value="1"/>
</dbReference>